<organism evidence="2 3">
    <name type="scientific">Chiloscyllium punctatum</name>
    <name type="common">Brownbanded bambooshark</name>
    <name type="synonym">Hemiscyllium punctatum</name>
    <dbReference type="NCBI Taxonomy" id="137246"/>
    <lineage>
        <taxon>Eukaryota</taxon>
        <taxon>Metazoa</taxon>
        <taxon>Chordata</taxon>
        <taxon>Craniata</taxon>
        <taxon>Vertebrata</taxon>
        <taxon>Chondrichthyes</taxon>
        <taxon>Elasmobranchii</taxon>
        <taxon>Galeomorphii</taxon>
        <taxon>Galeoidea</taxon>
        <taxon>Orectolobiformes</taxon>
        <taxon>Hemiscylliidae</taxon>
        <taxon>Chiloscyllium</taxon>
    </lineage>
</organism>
<dbReference type="OMA" id="PWHEKIN"/>
<dbReference type="Proteomes" id="UP000287033">
    <property type="component" value="Unassembled WGS sequence"/>
</dbReference>
<comment type="caution">
    <text evidence="2">The sequence shown here is derived from an EMBL/GenBank/DDBJ whole genome shotgun (WGS) entry which is preliminary data.</text>
</comment>
<evidence type="ECO:0000313" key="2">
    <source>
        <dbReference type="EMBL" id="GCC28104.1"/>
    </source>
</evidence>
<protein>
    <submittedName>
        <fullName evidence="2">Uncharacterized protein</fullName>
    </submittedName>
</protein>
<gene>
    <name evidence="2" type="ORF">chiPu_0006530</name>
</gene>
<sequence length="161" mass="18373">MQSEEENKMNSMVSEIVVETIANEGDPAPQQLTSKAPQIDAPDLQNNPKIGAFVLPTPNVTLDCKQELEMKRQKNLIGQLKAAESQNKIHSMRLRYRKMRAAEINHLIISQPTARQAIRLEALLPPWQEKIHFKDTLDKLERKRVEEIINDEAGLTINRTV</sequence>
<dbReference type="AlphaFoldDB" id="A0A401SCM4"/>
<feature type="region of interest" description="Disordered" evidence="1">
    <location>
        <begin position="21"/>
        <end position="40"/>
    </location>
</feature>
<name>A0A401SCM4_CHIPU</name>
<dbReference type="PANTHER" id="PTHR35665">
    <property type="entry name" value="PROTEIN LKAAEAR1"/>
    <property type="match status" value="1"/>
</dbReference>
<dbReference type="EMBL" id="BEZZ01000191">
    <property type="protein sequence ID" value="GCC28104.1"/>
    <property type="molecule type" value="Genomic_DNA"/>
</dbReference>
<dbReference type="PANTHER" id="PTHR35665:SF1">
    <property type="entry name" value="PROTEIN LKAAEAR1"/>
    <property type="match status" value="1"/>
</dbReference>
<accession>A0A401SCM4</accession>
<evidence type="ECO:0000313" key="3">
    <source>
        <dbReference type="Proteomes" id="UP000287033"/>
    </source>
</evidence>
<keyword evidence="3" id="KW-1185">Reference proteome</keyword>
<dbReference type="InterPro" id="IPR029152">
    <property type="entry name" value="LKAAEAR1"/>
</dbReference>
<dbReference type="OrthoDB" id="10045727at2759"/>
<reference evidence="2 3" key="1">
    <citation type="journal article" date="2018" name="Nat. Ecol. Evol.">
        <title>Shark genomes provide insights into elasmobranch evolution and the origin of vertebrates.</title>
        <authorList>
            <person name="Hara Y"/>
            <person name="Yamaguchi K"/>
            <person name="Onimaru K"/>
            <person name="Kadota M"/>
            <person name="Koyanagi M"/>
            <person name="Keeley SD"/>
            <person name="Tatsumi K"/>
            <person name="Tanaka K"/>
            <person name="Motone F"/>
            <person name="Kageyama Y"/>
            <person name="Nozu R"/>
            <person name="Adachi N"/>
            <person name="Nishimura O"/>
            <person name="Nakagawa R"/>
            <person name="Tanegashima C"/>
            <person name="Kiyatake I"/>
            <person name="Matsumoto R"/>
            <person name="Murakumo K"/>
            <person name="Nishida K"/>
            <person name="Terakita A"/>
            <person name="Kuratani S"/>
            <person name="Sato K"/>
            <person name="Hyodo S Kuraku.S."/>
        </authorList>
    </citation>
    <scope>NUCLEOTIDE SEQUENCE [LARGE SCALE GENOMIC DNA]</scope>
</reference>
<evidence type="ECO:0000256" key="1">
    <source>
        <dbReference type="SAM" id="MobiDB-lite"/>
    </source>
</evidence>
<dbReference type="Pfam" id="PF15478">
    <property type="entry name" value="LKAAEAR"/>
    <property type="match status" value="1"/>
</dbReference>
<proteinExistence type="predicted"/>